<sequence length="411" mass="45421">MRSSKRKSGEFLNDGSSSFAPPSAKDRILASSKSITSEIFKIGSKVLSPTRDKDKLGKSENRNSTASLSSNSSGERPVLMTRKQLVDPFASDDEDDQPQPSQLPNDNNNSSDVEVNNEMNQNMSPRKSVLSSAEGGDGNTEGVVNDSPLEGRVNALVEQEVPGLLDLSPTRKDNQQTNTVTYRDRQSPAKKRPTSRHEELKERARHLLEQARRETQNKENKDSQRSLSKEEEERQTQLRERARRLIAEAKQGVVSPTALSSSSRANSKDKPSDSSENNSPVREVRSSPVREENGNIVTSDAVVSLQSSSPTVPPAALATQLPRMGTPEGIREVREVRAPRLQSFKNIMDRMSPDKEGTPNSPNATSPGQGGESSRYLQNELEHLEREAAQIDEQAARLEKQLRKIMELGEE</sequence>
<feature type="non-terminal residue" evidence="2">
    <location>
        <position position="411"/>
    </location>
</feature>
<feature type="compositionally biased region" description="Low complexity" evidence="1">
    <location>
        <begin position="98"/>
        <end position="118"/>
    </location>
</feature>
<gene>
    <name evidence="2" type="ORF">MNOR_LOCUS230</name>
</gene>
<evidence type="ECO:0000313" key="3">
    <source>
        <dbReference type="Proteomes" id="UP001497623"/>
    </source>
</evidence>
<evidence type="ECO:0000313" key="2">
    <source>
        <dbReference type="EMBL" id="CAL4058786.1"/>
    </source>
</evidence>
<protein>
    <submittedName>
        <fullName evidence="2">Uncharacterized protein</fullName>
    </submittedName>
</protein>
<feature type="compositionally biased region" description="Basic and acidic residues" evidence="1">
    <location>
        <begin position="282"/>
        <end position="293"/>
    </location>
</feature>
<feature type="compositionally biased region" description="Low complexity" evidence="1">
    <location>
        <begin position="62"/>
        <end position="73"/>
    </location>
</feature>
<feature type="compositionally biased region" description="Polar residues" evidence="1">
    <location>
        <begin position="358"/>
        <end position="367"/>
    </location>
</feature>
<name>A0AAV2PG57_MEGNR</name>
<organism evidence="2 3">
    <name type="scientific">Meganyctiphanes norvegica</name>
    <name type="common">Northern krill</name>
    <name type="synonym">Thysanopoda norvegica</name>
    <dbReference type="NCBI Taxonomy" id="48144"/>
    <lineage>
        <taxon>Eukaryota</taxon>
        <taxon>Metazoa</taxon>
        <taxon>Ecdysozoa</taxon>
        <taxon>Arthropoda</taxon>
        <taxon>Crustacea</taxon>
        <taxon>Multicrustacea</taxon>
        <taxon>Malacostraca</taxon>
        <taxon>Eumalacostraca</taxon>
        <taxon>Eucarida</taxon>
        <taxon>Euphausiacea</taxon>
        <taxon>Euphausiidae</taxon>
        <taxon>Meganyctiphanes</taxon>
    </lineage>
</organism>
<feature type="region of interest" description="Disordered" evidence="1">
    <location>
        <begin position="1"/>
        <end position="25"/>
    </location>
</feature>
<dbReference type="EMBL" id="CAXKWB010000042">
    <property type="protein sequence ID" value="CAL4058786.1"/>
    <property type="molecule type" value="Genomic_DNA"/>
</dbReference>
<comment type="caution">
    <text evidence="2">The sequence shown here is derived from an EMBL/GenBank/DDBJ whole genome shotgun (WGS) entry which is preliminary data.</text>
</comment>
<evidence type="ECO:0000256" key="1">
    <source>
        <dbReference type="SAM" id="MobiDB-lite"/>
    </source>
</evidence>
<dbReference type="AlphaFoldDB" id="A0AAV2PG57"/>
<accession>A0AAV2PG57</accession>
<proteinExistence type="predicted"/>
<feature type="compositionally biased region" description="Basic and acidic residues" evidence="1">
    <location>
        <begin position="347"/>
        <end position="357"/>
    </location>
</feature>
<feature type="region of interest" description="Disordered" evidence="1">
    <location>
        <begin position="42"/>
        <end position="379"/>
    </location>
</feature>
<feature type="compositionally biased region" description="Polar residues" evidence="1">
    <location>
        <begin position="119"/>
        <end position="131"/>
    </location>
</feature>
<feature type="compositionally biased region" description="Basic and acidic residues" evidence="1">
    <location>
        <begin position="329"/>
        <end position="338"/>
    </location>
</feature>
<keyword evidence="3" id="KW-1185">Reference proteome</keyword>
<feature type="compositionally biased region" description="Basic and acidic residues" evidence="1">
    <location>
        <begin position="195"/>
        <end position="247"/>
    </location>
</feature>
<feature type="compositionally biased region" description="Basic and acidic residues" evidence="1">
    <location>
        <begin position="50"/>
        <end position="61"/>
    </location>
</feature>
<dbReference type="Proteomes" id="UP001497623">
    <property type="component" value="Unassembled WGS sequence"/>
</dbReference>
<reference evidence="2 3" key="1">
    <citation type="submission" date="2024-05" db="EMBL/GenBank/DDBJ databases">
        <authorList>
            <person name="Wallberg A."/>
        </authorList>
    </citation>
    <scope>NUCLEOTIDE SEQUENCE [LARGE SCALE GENOMIC DNA]</scope>
</reference>